<accession>A0A9W4IZN2</accession>
<comment type="similarity">
    <text evidence="1">Belongs to the short-chain dehydrogenases/reductases (SDR) family.</text>
</comment>
<reference evidence="4" key="1">
    <citation type="submission" date="2021-07" db="EMBL/GenBank/DDBJ databases">
        <authorList>
            <person name="Branca A.L. A."/>
        </authorList>
    </citation>
    <scope>NUCLEOTIDE SEQUENCE</scope>
</reference>
<dbReference type="OrthoDB" id="542013at2759"/>
<evidence type="ECO:0000313" key="4">
    <source>
        <dbReference type="EMBL" id="CAG8364263.1"/>
    </source>
</evidence>
<dbReference type="Gene3D" id="3.40.50.720">
    <property type="entry name" value="NAD(P)-binding Rossmann-like Domain"/>
    <property type="match status" value="1"/>
</dbReference>
<evidence type="ECO:0000256" key="3">
    <source>
        <dbReference type="ARBA" id="ARBA00023002"/>
    </source>
</evidence>
<protein>
    <recommendedName>
        <fullName evidence="6">NAD(P)-binding protein</fullName>
    </recommendedName>
</protein>
<dbReference type="InterPro" id="IPR036291">
    <property type="entry name" value="NAD(P)-bd_dom_sf"/>
</dbReference>
<dbReference type="EMBL" id="CAJVPA010000155">
    <property type="protein sequence ID" value="CAG8364263.1"/>
    <property type="molecule type" value="Genomic_DNA"/>
</dbReference>
<evidence type="ECO:0000256" key="1">
    <source>
        <dbReference type="ARBA" id="ARBA00006484"/>
    </source>
</evidence>
<dbReference type="PANTHER" id="PTHR24320">
    <property type="entry name" value="RETINOL DEHYDROGENASE"/>
    <property type="match status" value="1"/>
</dbReference>
<dbReference type="SUPFAM" id="SSF51735">
    <property type="entry name" value="NAD(P)-binding Rossmann-fold domains"/>
    <property type="match status" value="1"/>
</dbReference>
<name>A0A9W4IZN2_9EURO</name>
<gene>
    <name evidence="4" type="ORF">PSALAMII_LOCUS4194</name>
</gene>
<dbReference type="InterPro" id="IPR002347">
    <property type="entry name" value="SDR_fam"/>
</dbReference>
<keyword evidence="2" id="KW-0521">NADP</keyword>
<evidence type="ECO:0000256" key="2">
    <source>
        <dbReference type="ARBA" id="ARBA00022857"/>
    </source>
</evidence>
<dbReference type="PRINTS" id="PR00081">
    <property type="entry name" value="GDHRDH"/>
</dbReference>
<dbReference type="GO" id="GO:0016491">
    <property type="term" value="F:oxidoreductase activity"/>
    <property type="evidence" value="ECO:0007669"/>
    <property type="project" value="UniProtKB-KW"/>
</dbReference>
<dbReference type="Pfam" id="PF00106">
    <property type="entry name" value="adh_short"/>
    <property type="match status" value="1"/>
</dbReference>
<organism evidence="4 5">
    <name type="scientific">Penicillium salamii</name>
    <dbReference type="NCBI Taxonomy" id="1612424"/>
    <lineage>
        <taxon>Eukaryota</taxon>
        <taxon>Fungi</taxon>
        <taxon>Dikarya</taxon>
        <taxon>Ascomycota</taxon>
        <taxon>Pezizomycotina</taxon>
        <taxon>Eurotiomycetes</taxon>
        <taxon>Eurotiomycetidae</taxon>
        <taxon>Eurotiales</taxon>
        <taxon>Aspergillaceae</taxon>
        <taxon>Penicillium</taxon>
    </lineage>
</organism>
<evidence type="ECO:0000313" key="5">
    <source>
        <dbReference type="Proteomes" id="UP001152646"/>
    </source>
</evidence>
<keyword evidence="3" id="KW-0560">Oxidoreductase</keyword>
<comment type="caution">
    <text evidence="4">The sequence shown here is derived from an EMBL/GenBank/DDBJ whole genome shotgun (WGS) entry which is preliminary data.</text>
</comment>
<dbReference type="PANTHER" id="PTHR24320:SF252">
    <property type="entry name" value="DEHYDROGENASE_REDUCTASE FAMILY PROTEIN, PUTATIVE (AFU_ORTHOLOGUE AFUA_3G08550)-RELATED"/>
    <property type="match status" value="1"/>
</dbReference>
<evidence type="ECO:0008006" key="6">
    <source>
        <dbReference type="Google" id="ProtNLM"/>
    </source>
</evidence>
<dbReference type="AlphaFoldDB" id="A0A9W4IZN2"/>
<dbReference type="Proteomes" id="UP001152646">
    <property type="component" value="Unassembled WGS sequence"/>
</dbReference>
<sequence>MTPQSEIASLSGKTALVTGCNKGLGFQVARQLILSRISHLIITTRDHVKGEAAISALQADPEVIKLVSKTETPTRIDWFQLELDDYNSTMSFVAKVEQDVPELDILILCAGMLQYKFERAKTGHELLMQGNLNCYSNCLIINGLSNLLGVTSRRRQSPAHITVVGSYSMKSSTVNSARGHEKDHIIQYLDTEESYRPLHRYPDSKLMMHVYIHHFAAQTRPCEIIVNTVCPGLVFTDLFMSGPFWLRSLIWASGRVMGHRTVEDGARLIVHAATAIGEESHGKFVQNNCVDRFESSR</sequence>
<proteinExistence type="inferred from homology"/>